<dbReference type="EMBL" id="JBHFNT010000071">
    <property type="protein sequence ID" value="MFB2834578.1"/>
    <property type="molecule type" value="Genomic_DNA"/>
</dbReference>
<feature type="region of interest" description="Disordered" evidence="1">
    <location>
        <begin position="42"/>
        <end position="87"/>
    </location>
</feature>
<evidence type="ECO:0000313" key="4">
    <source>
        <dbReference type="EMBL" id="MFB2834578.1"/>
    </source>
</evidence>
<name>A0ABV4WHL3_9CYAN</name>
<organism evidence="4 5">
    <name type="scientific">Floridaenema evergladense BLCC-F167</name>
    <dbReference type="NCBI Taxonomy" id="3153639"/>
    <lineage>
        <taxon>Bacteria</taxon>
        <taxon>Bacillati</taxon>
        <taxon>Cyanobacteriota</taxon>
        <taxon>Cyanophyceae</taxon>
        <taxon>Oscillatoriophycideae</taxon>
        <taxon>Aerosakkonematales</taxon>
        <taxon>Aerosakkonemataceae</taxon>
        <taxon>Floridanema</taxon>
        <taxon>Floridanema evergladense</taxon>
    </lineage>
</organism>
<dbReference type="Pfam" id="PF03781">
    <property type="entry name" value="FGE-sulfatase"/>
    <property type="match status" value="1"/>
</dbReference>
<keyword evidence="5" id="KW-1185">Reference proteome</keyword>
<sequence>MQPPPSTSSKTRRKFLQFAGFTSLGLIGVIVYKFLFANQSGETEKSRSLPNSPETESPTPTPISPETESPTPTPISRSPTKPATPANNLSKFSFEVVTVNAKGEIINRRNREAIFFKENINNVTLEMVSIPGGTFLMGAPNTEKESNSNEQPQRKVTVASFFMGKYPVTQAQWQAVASLPKIKIPLQANPAYFKGANRPVEQVSWNEIQEFCARLSQKTGKTYRLPSEAEWEYACRARTTTPFYFGKTITPNLVNYNGNYTYDSAPRGIFRRQTTNVGSFPPNAFGLYDMHGNVWEWCTDPWHENYRGAPSDGRVWQGGDNQDNQNRLIRGGSWYSFPWACRSAFRDGDELDGKYRYYGFRVVAVSL</sequence>
<dbReference type="Proteomes" id="UP001576780">
    <property type="component" value="Unassembled WGS sequence"/>
</dbReference>
<dbReference type="PANTHER" id="PTHR23150:SF19">
    <property type="entry name" value="FORMYLGLYCINE-GENERATING ENZYME"/>
    <property type="match status" value="1"/>
</dbReference>
<protein>
    <submittedName>
        <fullName evidence="4">Formylglycine-generating enzyme family protein</fullName>
    </submittedName>
</protein>
<dbReference type="InterPro" id="IPR051043">
    <property type="entry name" value="Sulfatase_Mod_Factor_Kinase"/>
</dbReference>
<dbReference type="InterPro" id="IPR016187">
    <property type="entry name" value="CTDL_fold"/>
</dbReference>
<reference evidence="4 5" key="1">
    <citation type="submission" date="2024-09" db="EMBL/GenBank/DDBJ databases">
        <title>Floridaenema gen nov. (Aerosakkonemataceae, Aerosakkonematales ord. nov., Cyanobacteria) from benthic tropical and subtropical fresh waters, with the description of four new species.</title>
        <authorList>
            <person name="Moretto J.A."/>
            <person name="Berthold D.E."/>
            <person name="Lefler F.W."/>
            <person name="Huang I.-S."/>
            <person name="Laughinghouse H. IV."/>
        </authorList>
    </citation>
    <scope>NUCLEOTIDE SEQUENCE [LARGE SCALE GENOMIC DNA]</scope>
    <source>
        <strain evidence="4 5">BLCC-F167</strain>
    </source>
</reference>
<feature type="domain" description="Sulfatase-modifying factor enzyme-like" evidence="3">
    <location>
        <begin position="126"/>
        <end position="363"/>
    </location>
</feature>
<feature type="compositionally biased region" description="Low complexity" evidence="1">
    <location>
        <begin position="52"/>
        <end position="80"/>
    </location>
</feature>
<dbReference type="Gene3D" id="3.90.1580.10">
    <property type="entry name" value="paralog of FGE (formylglycine-generating enzyme)"/>
    <property type="match status" value="1"/>
</dbReference>
<evidence type="ECO:0000313" key="5">
    <source>
        <dbReference type="Proteomes" id="UP001576780"/>
    </source>
</evidence>
<feature type="transmembrane region" description="Helical" evidence="2">
    <location>
        <begin position="15"/>
        <end position="35"/>
    </location>
</feature>
<proteinExistence type="predicted"/>
<evidence type="ECO:0000256" key="2">
    <source>
        <dbReference type="SAM" id="Phobius"/>
    </source>
</evidence>
<dbReference type="InterPro" id="IPR005532">
    <property type="entry name" value="SUMF_dom"/>
</dbReference>
<accession>A0ABV4WHL3</accession>
<keyword evidence="2" id="KW-0812">Transmembrane</keyword>
<gene>
    <name evidence="4" type="ORF">ACE1CA_08595</name>
</gene>
<dbReference type="RefSeq" id="WP_413277010.1">
    <property type="nucleotide sequence ID" value="NZ_JBHFNT010000071.1"/>
</dbReference>
<dbReference type="PANTHER" id="PTHR23150">
    <property type="entry name" value="SULFATASE MODIFYING FACTOR 1, 2"/>
    <property type="match status" value="1"/>
</dbReference>
<dbReference type="SUPFAM" id="SSF56436">
    <property type="entry name" value="C-type lectin-like"/>
    <property type="match status" value="1"/>
</dbReference>
<keyword evidence="2" id="KW-1133">Transmembrane helix</keyword>
<dbReference type="InterPro" id="IPR042095">
    <property type="entry name" value="SUMF_sf"/>
</dbReference>
<comment type="caution">
    <text evidence="4">The sequence shown here is derived from an EMBL/GenBank/DDBJ whole genome shotgun (WGS) entry which is preliminary data.</text>
</comment>
<evidence type="ECO:0000256" key="1">
    <source>
        <dbReference type="SAM" id="MobiDB-lite"/>
    </source>
</evidence>
<evidence type="ECO:0000259" key="3">
    <source>
        <dbReference type="Pfam" id="PF03781"/>
    </source>
</evidence>
<keyword evidence="2" id="KW-0472">Membrane</keyword>